<dbReference type="AlphaFoldDB" id="A0A1W0CD93"/>
<sequence length="107" mass="11413">MFKRALIPSLVALALTACAVGPDYSRPKLELPDSTQAQSPAIAMDWWKQFNDPVLDQLIAEALEHNQDLAAAAARVDEAAAQAGIARAQLLPALNANAGYQRGRTST</sequence>
<dbReference type="Gene3D" id="1.20.1600.10">
    <property type="entry name" value="Outer membrane efflux proteins (OEP)"/>
    <property type="match status" value="1"/>
</dbReference>
<keyword evidence="2" id="KW-0732">Signal</keyword>
<reference evidence="3 4" key="1">
    <citation type="submission" date="2017-02" db="EMBL/GenBank/DDBJ databases">
        <title>Chromobacterium haemolyticum H5244.</title>
        <authorList>
            <person name="Gulvik C.A."/>
        </authorList>
    </citation>
    <scope>NUCLEOTIDE SEQUENCE [LARGE SCALE GENOMIC DNA]</scope>
    <source>
        <strain evidence="3 4">H5244</strain>
    </source>
</reference>
<feature type="non-terminal residue" evidence="3">
    <location>
        <position position="107"/>
    </location>
</feature>
<comment type="similarity">
    <text evidence="1">Belongs to the outer membrane factor (OMF) (TC 1.B.17) family.</text>
</comment>
<accession>A0A1W0CD93</accession>
<dbReference type="PANTHER" id="PTHR30203:SF33">
    <property type="entry name" value="BLR4455 PROTEIN"/>
    <property type="match status" value="1"/>
</dbReference>
<organism evidence="3 4">
    <name type="scientific">Chromobacterium haemolyticum</name>
    <dbReference type="NCBI Taxonomy" id="394935"/>
    <lineage>
        <taxon>Bacteria</taxon>
        <taxon>Pseudomonadati</taxon>
        <taxon>Pseudomonadota</taxon>
        <taxon>Betaproteobacteria</taxon>
        <taxon>Neisseriales</taxon>
        <taxon>Chromobacteriaceae</taxon>
        <taxon>Chromobacterium</taxon>
    </lineage>
</organism>
<proteinExistence type="inferred from homology"/>
<name>A0A1W0CD93_9NEIS</name>
<evidence type="ECO:0000256" key="2">
    <source>
        <dbReference type="SAM" id="SignalP"/>
    </source>
</evidence>
<dbReference type="Pfam" id="PF02321">
    <property type="entry name" value="OEP"/>
    <property type="match status" value="1"/>
</dbReference>
<dbReference type="RefSeq" id="WP_179140842.1">
    <property type="nucleotide sequence ID" value="NZ_MUKV01000044.1"/>
</dbReference>
<dbReference type="InterPro" id="IPR003423">
    <property type="entry name" value="OMP_efflux"/>
</dbReference>
<feature type="signal peptide" evidence="2">
    <location>
        <begin position="1"/>
        <end position="19"/>
    </location>
</feature>
<evidence type="ECO:0000313" key="3">
    <source>
        <dbReference type="EMBL" id="OQS32695.1"/>
    </source>
</evidence>
<feature type="chain" id="PRO_5010720708" evidence="2">
    <location>
        <begin position="20"/>
        <end position="107"/>
    </location>
</feature>
<dbReference type="PANTHER" id="PTHR30203">
    <property type="entry name" value="OUTER MEMBRANE CATION EFFLUX PROTEIN"/>
    <property type="match status" value="1"/>
</dbReference>
<evidence type="ECO:0000256" key="1">
    <source>
        <dbReference type="ARBA" id="ARBA00007613"/>
    </source>
</evidence>
<comment type="caution">
    <text evidence="3">The sequence shown here is derived from an EMBL/GenBank/DDBJ whole genome shotgun (WGS) entry which is preliminary data.</text>
</comment>
<protein>
    <submittedName>
        <fullName evidence="3">Transporter</fullName>
    </submittedName>
</protein>
<dbReference type="PROSITE" id="PS51257">
    <property type="entry name" value="PROKAR_LIPOPROTEIN"/>
    <property type="match status" value="1"/>
</dbReference>
<gene>
    <name evidence="3" type="ORF">B0T45_21305</name>
</gene>
<dbReference type="GO" id="GO:0015562">
    <property type="term" value="F:efflux transmembrane transporter activity"/>
    <property type="evidence" value="ECO:0007669"/>
    <property type="project" value="InterPro"/>
</dbReference>
<dbReference type="SUPFAM" id="SSF56954">
    <property type="entry name" value="Outer membrane efflux proteins (OEP)"/>
    <property type="match status" value="1"/>
</dbReference>
<evidence type="ECO:0000313" key="4">
    <source>
        <dbReference type="Proteomes" id="UP000192721"/>
    </source>
</evidence>
<dbReference type="EMBL" id="MUKV01000044">
    <property type="protein sequence ID" value="OQS32695.1"/>
    <property type="molecule type" value="Genomic_DNA"/>
</dbReference>
<dbReference type="Proteomes" id="UP000192721">
    <property type="component" value="Unassembled WGS sequence"/>
</dbReference>
<dbReference type="InterPro" id="IPR010131">
    <property type="entry name" value="MdtP/NodT-like"/>
</dbReference>